<evidence type="ECO:0000256" key="1">
    <source>
        <dbReference type="SAM" id="Phobius"/>
    </source>
</evidence>
<dbReference type="Proteomes" id="UP000619244">
    <property type="component" value="Unassembled WGS sequence"/>
</dbReference>
<proteinExistence type="predicted"/>
<comment type="caution">
    <text evidence="2">The sequence shown here is derived from an EMBL/GenBank/DDBJ whole genome shotgun (WGS) entry which is preliminary data.</text>
</comment>
<keyword evidence="1" id="KW-0472">Membrane</keyword>
<evidence type="ECO:0000313" key="2">
    <source>
        <dbReference type="EMBL" id="GGY00773.1"/>
    </source>
</evidence>
<keyword evidence="1" id="KW-0812">Transmembrane</keyword>
<dbReference type="EMBL" id="BMVU01000044">
    <property type="protein sequence ID" value="GGY00773.1"/>
    <property type="molecule type" value="Genomic_DNA"/>
</dbReference>
<sequence length="72" mass="7339">MAVKRGGGFFVPQGVEYGLLLAAGAAGLALTGPGRLAVDRALPVLRAHRLVYGVFAVALAVVLAALVLLVRD</sequence>
<keyword evidence="1" id="KW-1133">Transmembrane helix</keyword>
<reference evidence="2" key="2">
    <citation type="submission" date="2020-09" db="EMBL/GenBank/DDBJ databases">
        <authorList>
            <person name="Sun Q."/>
            <person name="Ohkuma M."/>
        </authorList>
    </citation>
    <scope>NUCLEOTIDE SEQUENCE</scope>
    <source>
        <strain evidence="2">JCM 4790</strain>
    </source>
</reference>
<accession>A0A918NWG3</accession>
<organism evidence="2 3">
    <name type="scientific">Streptomyces minutiscleroticus</name>
    <dbReference type="NCBI Taxonomy" id="68238"/>
    <lineage>
        <taxon>Bacteria</taxon>
        <taxon>Bacillati</taxon>
        <taxon>Actinomycetota</taxon>
        <taxon>Actinomycetes</taxon>
        <taxon>Kitasatosporales</taxon>
        <taxon>Streptomycetaceae</taxon>
        <taxon>Streptomyces</taxon>
    </lineage>
</organism>
<feature type="transmembrane region" description="Helical" evidence="1">
    <location>
        <begin position="17"/>
        <end position="38"/>
    </location>
</feature>
<name>A0A918NWG3_9ACTN</name>
<feature type="transmembrane region" description="Helical" evidence="1">
    <location>
        <begin position="50"/>
        <end position="70"/>
    </location>
</feature>
<dbReference type="AlphaFoldDB" id="A0A918NWG3"/>
<evidence type="ECO:0000313" key="3">
    <source>
        <dbReference type="Proteomes" id="UP000619244"/>
    </source>
</evidence>
<protein>
    <submittedName>
        <fullName evidence="2">Uncharacterized protein</fullName>
    </submittedName>
</protein>
<gene>
    <name evidence="2" type="ORF">GCM10010358_63330</name>
</gene>
<reference evidence="2" key="1">
    <citation type="journal article" date="2014" name="Int. J. Syst. Evol. Microbiol.">
        <title>Complete genome sequence of Corynebacterium casei LMG S-19264T (=DSM 44701T), isolated from a smear-ripened cheese.</title>
        <authorList>
            <consortium name="US DOE Joint Genome Institute (JGI-PGF)"/>
            <person name="Walter F."/>
            <person name="Albersmeier A."/>
            <person name="Kalinowski J."/>
            <person name="Ruckert C."/>
        </authorList>
    </citation>
    <scope>NUCLEOTIDE SEQUENCE</scope>
    <source>
        <strain evidence="2">JCM 4790</strain>
    </source>
</reference>
<keyword evidence="3" id="KW-1185">Reference proteome</keyword>